<dbReference type="Pfam" id="PF19645">
    <property type="entry name" value="DUF6148"/>
    <property type="match status" value="1"/>
</dbReference>
<reference evidence="1" key="1">
    <citation type="submission" date="2018-05" db="EMBL/GenBank/DDBJ databases">
        <authorList>
            <person name="Lanie J.A."/>
            <person name="Ng W.-L."/>
            <person name="Kazmierczak K.M."/>
            <person name="Andrzejewski T.M."/>
            <person name="Davidsen T.M."/>
            <person name="Wayne K.J."/>
            <person name="Tettelin H."/>
            <person name="Glass J.I."/>
            <person name="Rusch D."/>
            <person name="Podicherti R."/>
            <person name="Tsui H.-C.T."/>
            <person name="Winkler M.E."/>
        </authorList>
    </citation>
    <scope>NUCLEOTIDE SEQUENCE</scope>
    <source>
        <strain evidence="1">KNB</strain>
    </source>
</reference>
<accession>A0A2X0QUS9</accession>
<proteinExistence type="predicted"/>
<organism evidence="1">
    <name type="scientific">Candidatus Nitrotoga fabula</name>
    <dbReference type="NCBI Taxonomy" id="2182327"/>
    <lineage>
        <taxon>Bacteria</taxon>
        <taxon>Pseudomonadati</taxon>
        <taxon>Pseudomonadota</taxon>
        <taxon>Betaproteobacteria</taxon>
        <taxon>Nitrosomonadales</taxon>
        <taxon>Gallionellaceae</taxon>
        <taxon>Candidatus Nitrotoga</taxon>
    </lineage>
</organism>
<sequence>MAGITLAQAESQLAAYLTAETKVLGSQRYELAGRMLTRADIKEIRAGIQYWDAQVKNLSIKAAGRSRSRTIVAGG</sequence>
<dbReference type="EMBL" id="LS423452">
    <property type="protein sequence ID" value="SPS05540.1"/>
    <property type="molecule type" value="Genomic_DNA"/>
</dbReference>
<gene>
    <name evidence="1" type="ORF">NITFAB_1130</name>
</gene>
<evidence type="ECO:0000313" key="1">
    <source>
        <dbReference type="EMBL" id="SPS05540.1"/>
    </source>
</evidence>
<dbReference type="InterPro" id="IPR046146">
    <property type="entry name" value="DUF6148"/>
</dbReference>
<name>A0A2X0QUS9_9PROT</name>
<dbReference type="AlphaFoldDB" id="A0A2X0QUS9"/>
<protein>
    <submittedName>
        <fullName evidence="1">Uncharacterized protein</fullName>
    </submittedName>
</protein>